<evidence type="ECO:0000256" key="1">
    <source>
        <dbReference type="SAM" id="SignalP"/>
    </source>
</evidence>
<evidence type="ECO:0000313" key="2">
    <source>
        <dbReference type="EMBL" id="SDD76512.1"/>
    </source>
</evidence>
<dbReference type="STRING" id="58114.SAMN05216270_107127"/>
<dbReference type="AlphaFoldDB" id="A0A1G6XEL9"/>
<reference evidence="3" key="1">
    <citation type="submission" date="2016-10" db="EMBL/GenBank/DDBJ databases">
        <authorList>
            <person name="Varghese N."/>
            <person name="Submissions S."/>
        </authorList>
    </citation>
    <scope>NUCLEOTIDE SEQUENCE [LARGE SCALE GENOMIC DNA]</scope>
    <source>
        <strain evidence="3">CGMCC 4.3516</strain>
    </source>
</reference>
<feature type="chain" id="PRO_5011626184" description="Secreted protein" evidence="1">
    <location>
        <begin position="30"/>
        <end position="113"/>
    </location>
</feature>
<keyword evidence="1" id="KW-0732">Signal</keyword>
<organism evidence="2 3">
    <name type="scientific">Glycomyces harbinensis</name>
    <dbReference type="NCBI Taxonomy" id="58114"/>
    <lineage>
        <taxon>Bacteria</taxon>
        <taxon>Bacillati</taxon>
        <taxon>Actinomycetota</taxon>
        <taxon>Actinomycetes</taxon>
        <taxon>Glycomycetales</taxon>
        <taxon>Glycomycetaceae</taxon>
        <taxon>Glycomyces</taxon>
    </lineage>
</organism>
<gene>
    <name evidence="2" type="ORF">SAMN05216270_107127</name>
</gene>
<keyword evidence="3" id="KW-1185">Reference proteome</keyword>
<feature type="signal peptide" evidence="1">
    <location>
        <begin position="1"/>
        <end position="29"/>
    </location>
</feature>
<proteinExistence type="predicted"/>
<evidence type="ECO:0000313" key="3">
    <source>
        <dbReference type="Proteomes" id="UP000198949"/>
    </source>
</evidence>
<dbReference type="RefSeq" id="WP_177154927.1">
    <property type="nucleotide sequence ID" value="NZ_FNAD01000007.1"/>
</dbReference>
<protein>
    <recommendedName>
        <fullName evidence="4">Secreted protein</fullName>
    </recommendedName>
</protein>
<accession>A0A1G6XEL9</accession>
<name>A0A1G6XEL9_9ACTN</name>
<sequence length="113" mass="11447">MIRIRAAIIGFASVLAAVTFALTASPGHAAEPSTPDSAHLASTGGGNPIEVQTSADCVYYLRVVGYEVGPKRTDACNRGEGGTGAAHWVCSGLLQSGGVTAYHADNACTLAAR</sequence>
<evidence type="ECO:0008006" key="4">
    <source>
        <dbReference type="Google" id="ProtNLM"/>
    </source>
</evidence>
<dbReference type="Proteomes" id="UP000198949">
    <property type="component" value="Unassembled WGS sequence"/>
</dbReference>
<dbReference type="EMBL" id="FNAD01000007">
    <property type="protein sequence ID" value="SDD76512.1"/>
    <property type="molecule type" value="Genomic_DNA"/>
</dbReference>